<evidence type="ECO:0008006" key="3">
    <source>
        <dbReference type="Google" id="ProtNLM"/>
    </source>
</evidence>
<dbReference type="EMBL" id="CATWFT010000016">
    <property type="protein sequence ID" value="CAJ0729661.1"/>
    <property type="molecule type" value="Genomic_DNA"/>
</dbReference>
<evidence type="ECO:0000313" key="2">
    <source>
        <dbReference type="Proteomes" id="UP001189303"/>
    </source>
</evidence>
<keyword evidence="2" id="KW-1185">Reference proteome</keyword>
<dbReference type="Proteomes" id="UP001189303">
    <property type="component" value="Unassembled WGS sequence"/>
</dbReference>
<dbReference type="RefSeq" id="WP_012762312.1">
    <property type="nucleotide sequence ID" value="NZ_CATWFT010000016.1"/>
</dbReference>
<proteinExistence type="predicted"/>
<accession>A0ABM9ISR4</accession>
<comment type="caution">
    <text evidence="1">The sequence shown here is derived from an EMBL/GenBank/DDBJ whole genome shotgun (WGS) entry which is preliminary data.</text>
</comment>
<reference evidence="1 2" key="1">
    <citation type="submission" date="2023-07" db="EMBL/GenBank/DDBJ databases">
        <authorList>
            <person name="Peeters C."/>
        </authorList>
    </citation>
    <scope>NUCLEOTIDE SEQUENCE [LARGE SCALE GENOMIC DNA]</scope>
    <source>
        <strain evidence="1 2">R-38712</strain>
    </source>
</reference>
<protein>
    <recommendedName>
        <fullName evidence="3">Lipoprotein transmembrane</fullName>
    </recommendedName>
</protein>
<evidence type="ECO:0000313" key="1">
    <source>
        <dbReference type="EMBL" id="CAJ0729661.1"/>
    </source>
</evidence>
<organism evidence="1 2">
    <name type="scientific">Ralstonia pickettii</name>
    <name type="common">Burkholderia pickettii</name>
    <dbReference type="NCBI Taxonomy" id="329"/>
    <lineage>
        <taxon>Bacteria</taxon>
        <taxon>Pseudomonadati</taxon>
        <taxon>Pseudomonadota</taxon>
        <taxon>Betaproteobacteria</taxon>
        <taxon>Burkholderiales</taxon>
        <taxon>Burkholderiaceae</taxon>
        <taxon>Ralstonia</taxon>
    </lineage>
</organism>
<name>A0ABM9ISR4_RALPI</name>
<gene>
    <name evidence="1" type="ORF">R38712_04122</name>
</gene>
<sequence>MVKRRRVSTQAGANHTPAYTKDIGGTTVNIRSTRQCAALLAVALASTSACTVLAPVQTGEALVGQPASAVEARFGTPPERYPRAGGGARWLYPTQPYGQFTYAADFDASGKLVSFRQILTTMDFAQIRVGTATQNDVLQTFGKPEETAYFRLMDRQVWSYRFKHEGVWPSLMHFYFDRDGVVRLTQVSPDPMYDHDHDSSR</sequence>